<dbReference type="STRING" id="1006576.DTL3_0537"/>
<evidence type="ECO:0000313" key="7">
    <source>
        <dbReference type="Proteomes" id="UP000032809"/>
    </source>
</evidence>
<comment type="similarity">
    <text evidence="2">Belongs to the methyl-accepting chemotaxis (MCP) protein family.</text>
</comment>
<dbReference type="Proteomes" id="UP000032809">
    <property type="component" value="Chromosome I"/>
</dbReference>
<reference evidence="7" key="1">
    <citation type="submission" date="2014-11" db="EMBL/GenBank/DDBJ databases">
        <authorList>
            <person name="Wibberg D."/>
        </authorList>
    </citation>
    <scope>NUCLEOTIDE SEQUENCE [LARGE SCALE GENOMIC DNA]</scope>
    <source>
        <strain evidence="7">L3</strain>
    </source>
</reference>
<dbReference type="OrthoDB" id="9816519at2"/>
<dbReference type="Gene3D" id="1.10.287.950">
    <property type="entry name" value="Methyl-accepting chemotaxis protein"/>
    <property type="match status" value="1"/>
</dbReference>
<protein>
    <submittedName>
        <fullName evidence="6">Methyl-accepting chemotaxis protein (MCP)</fullName>
    </submittedName>
</protein>
<keyword evidence="7" id="KW-1185">Reference proteome</keyword>
<feature type="coiled-coil region" evidence="4">
    <location>
        <begin position="229"/>
        <end position="266"/>
    </location>
</feature>
<name>A0A0C7NWX1_DEFTU</name>
<dbReference type="GO" id="GO:0004888">
    <property type="term" value="F:transmembrane signaling receptor activity"/>
    <property type="evidence" value="ECO:0007669"/>
    <property type="project" value="InterPro"/>
</dbReference>
<dbReference type="PRINTS" id="PR00260">
    <property type="entry name" value="CHEMTRNSDUCR"/>
</dbReference>
<dbReference type="PROSITE" id="PS50111">
    <property type="entry name" value="CHEMOTAXIS_TRANSDUC_2"/>
    <property type="match status" value="1"/>
</dbReference>
<dbReference type="SMART" id="SM00283">
    <property type="entry name" value="MA"/>
    <property type="match status" value="1"/>
</dbReference>
<evidence type="ECO:0000256" key="2">
    <source>
        <dbReference type="ARBA" id="ARBA00029447"/>
    </source>
</evidence>
<dbReference type="GO" id="GO:0016020">
    <property type="term" value="C:membrane"/>
    <property type="evidence" value="ECO:0007669"/>
    <property type="project" value="InterPro"/>
</dbReference>
<dbReference type="InterPro" id="IPR004090">
    <property type="entry name" value="Chemotax_Me-accpt_rcpt"/>
</dbReference>
<accession>A0A0C7NWX1</accession>
<evidence type="ECO:0000256" key="4">
    <source>
        <dbReference type="SAM" id="Coils"/>
    </source>
</evidence>
<dbReference type="HOGENOM" id="CLU_000445_107_18_0"/>
<dbReference type="PANTHER" id="PTHR32089:SF112">
    <property type="entry name" value="LYSOZYME-LIKE PROTEIN-RELATED"/>
    <property type="match status" value="1"/>
</dbReference>
<feature type="domain" description="Methyl-accepting transducer" evidence="5">
    <location>
        <begin position="57"/>
        <end position="261"/>
    </location>
</feature>
<keyword evidence="4" id="KW-0175">Coiled coil</keyword>
<keyword evidence="1 3" id="KW-0807">Transducer</keyword>
<sequence length="282" mass="32063">MNNHERYKKTINNLSQSVYHENLLVSFVDRLEEVLGERFKKSNESTKVVGENIVNLISSIKKSSETLEKTVNNGNNEIESISKKNQEIVSRLSFVGKDFDELEKNVEKSLKTVSNIIGSFKEIDELTSIIKNVAKQTNILSINASIEAARAGEQGRGFAVVAEEIKKLSSETNNASDKISNKVARIEKEVEEVKIVIDNLNTIFEMITGSIEDAMKMLNENLVFMKKMTQDLLTEKEKLKFNVENLENSKVEINRLMMDINSLQKVLYAILEMQNKIKEIKI</sequence>
<proteinExistence type="inferred from homology"/>
<dbReference type="AlphaFoldDB" id="A0A0C7NWX1"/>
<dbReference type="GO" id="GO:0006935">
    <property type="term" value="P:chemotaxis"/>
    <property type="evidence" value="ECO:0007669"/>
    <property type="project" value="InterPro"/>
</dbReference>
<dbReference type="KEGG" id="dtn:DTL3_0537"/>
<evidence type="ECO:0000313" key="6">
    <source>
        <dbReference type="EMBL" id="CEP77858.1"/>
    </source>
</evidence>
<dbReference type="GO" id="GO:0007165">
    <property type="term" value="P:signal transduction"/>
    <property type="evidence" value="ECO:0007669"/>
    <property type="project" value="UniProtKB-KW"/>
</dbReference>
<dbReference type="Pfam" id="PF00015">
    <property type="entry name" value="MCPsignal"/>
    <property type="match status" value="1"/>
</dbReference>
<gene>
    <name evidence="6" type="ORF">DTL3_0537</name>
</gene>
<evidence type="ECO:0000259" key="5">
    <source>
        <dbReference type="PROSITE" id="PS50111"/>
    </source>
</evidence>
<dbReference type="RefSeq" id="WP_045087410.1">
    <property type="nucleotide sequence ID" value="NZ_LN824141.1"/>
</dbReference>
<organism evidence="6 7">
    <name type="scientific">Defluviitoga tunisiensis</name>
    <dbReference type="NCBI Taxonomy" id="1006576"/>
    <lineage>
        <taxon>Bacteria</taxon>
        <taxon>Thermotogati</taxon>
        <taxon>Thermotogota</taxon>
        <taxon>Thermotogae</taxon>
        <taxon>Petrotogales</taxon>
        <taxon>Petrotogaceae</taxon>
        <taxon>Defluviitoga</taxon>
    </lineage>
</organism>
<dbReference type="SUPFAM" id="SSF58104">
    <property type="entry name" value="Methyl-accepting chemotaxis protein (MCP) signaling domain"/>
    <property type="match status" value="1"/>
</dbReference>
<dbReference type="InterPro" id="IPR004089">
    <property type="entry name" value="MCPsignal_dom"/>
</dbReference>
<evidence type="ECO:0000256" key="3">
    <source>
        <dbReference type="PROSITE-ProRule" id="PRU00284"/>
    </source>
</evidence>
<evidence type="ECO:0000256" key="1">
    <source>
        <dbReference type="ARBA" id="ARBA00023224"/>
    </source>
</evidence>
<dbReference type="PANTHER" id="PTHR32089">
    <property type="entry name" value="METHYL-ACCEPTING CHEMOTAXIS PROTEIN MCPB"/>
    <property type="match status" value="1"/>
</dbReference>
<dbReference type="EMBL" id="LN824141">
    <property type="protein sequence ID" value="CEP77858.1"/>
    <property type="molecule type" value="Genomic_DNA"/>
</dbReference>